<keyword evidence="3" id="KW-1185">Reference proteome</keyword>
<dbReference type="HOGENOM" id="CLU_590703_0_0_1"/>
<dbReference type="RefSeq" id="XP_007693416.1">
    <property type="nucleotide sequence ID" value="XM_007695226.1"/>
</dbReference>
<dbReference type="Proteomes" id="UP000054032">
    <property type="component" value="Unassembled WGS sequence"/>
</dbReference>
<evidence type="ECO:0000256" key="1">
    <source>
        <dbReference type="SAM" id="MobiDB-lite"/>
    </source>
</evidence>
<feature type="region of interest" description="Disordered" evidence="1">
    <location>
        <begin position="305"/>
        <end position="364"/>
    </location>
</feature>
<feature type="compositionally biased region" description="Low complexity" evidence="1">
    <location>
        <begin position="310"/>
        <end position="335"/>
    </location>
</feature>
<evidence type="ECO:0000313" key="2">
    <source>
        <dbReference type="EMBL" id="EUC40066.1"/>
    </source>
</evidence>
<accession>W6Z8P9</accession>
<dbReference type="eggNOG" id="ENOG502SY80">
    <property type="taxonomic scope" value="Eukaryota"/>
</dbReference>
<dbReference type="AlphaFoldDB" id="W6Z8P9"/>
<organism evidence="2 3">
    <name type="scientific">Bipolaris oryzae ATCC 44560</name>
    <dbReference type="NCBI Taxonomy" id="930090"/>
    <lineage>
        <taxon>Eukaryota</taxon>
        <taxon>Fungi</taxon>
        <taxon>Dikarya</taxon>
        <taxon>Ascomycota</taxon>
        <taxon>Pezizomycotina</taxon>
        <taxon>Dothideomycetes</taxon>
        <taxon>Pleosporomycetidae</taxon>
        <taxon>Pleosporales</taxon>
        <taxon>Pleosporineae</taxon>
        <taxon>Pleosporaceae</taxon>
        <taxon>Bipolaris</taxon>
    </lineage>
</organism>
<name>W6Z8P9_COCMI</name>
<dbReference type="GeneID" id="19121773"/>
<gene>
    <name evidence="2" type="ORF">COCMIDRAFT_30930</name>
</gene>
<feature type="compositionally biased region" description="Polar residues" evidence="1">
    <location>
        <begin position="213"/>
        <end position="254"/>
    </location>
</feature>
<evidence type="ECO:0000313" key="3">
    <source>
        <dbReference type="Proteomes" id="UP000054032"/>
    </source>
</evidence>
<proteinExistence type="predicted"/>
<dbReference type="EMBL" id="KI964202">
    <property type="protein sequence ID" value="EUC40066.1"/>
    <property type="molecule type" value="Genomic_DNA"/>
</dbReference>
<protein>
    <submittedName>
        <fullName evidence="2">Uncharacterized protein</fullName>
    </submittedName>
</protein>
<feature type="region of interest" description="Disordered" evidence="1">
    <location>
        <begin position="198"/>
        <end position="293"/>
    </location>
</feature>
<reference evidence="2 3" key="1">
    <citation type="journal article" date="2013" name="PLoS Genet.">
        <title>Comparative genome structure, secondary metabolite, and effector coding capacity across Cochliobolus pathogens.</title>
        <authorList>
            <person name="Condon B.J."/>
            <person name="Leng Y."/>
            <person name="Wu D."/>
            <person name="Bushley K.E."/>
            <person name="Ohm R.A."/>
            <person name="Otillar R."/>
            <person name="Martin J."/>
            <person name="Schackwitz W."/>
            <person name="Grimwood J."/>
            <person name="MohdZainudin N."/>
            <person name="Xue C."/>
            <person name="Wang R."/>
            <person name="Manning V.A."/>
            <person name="Dhillon B."/>
            <person name="Tu Z.J."/>
            <person name="Steffenson B.J."/>
            <person name="Salamov A."/>
            <person name="Sun H."/>
            <person name="Lowry S."/>
            <person name="LaButti K."/>
            <person name="Han J."/>
            <person name="Copeland A."/>
            <person name="Lindquist E."/>
            <person name="Barry K."/>
            <person name="Schmutz J."/>
            <person name="Baker S.E."/>
            <person name="Ciuffetti L.M."/>
            <person name="Grigoriev I.V."/>
            <person name="Zhong S."/>
            <person name="Turgeon B.G."/>
        </authorList>
    </citation>
    <scope>NUCLEOTIDE SEQUENCE [LARGE SCALE GENOMIC DNA]</scope>
    <source>
        <strain evidence="2 3">ATCC 44560</strain>
    </source>
</reference>
<dbReference type="KEGG" id="bor:COCMIDRAFT_30930"/>
<feature type="compositionally biased region" description="Low complexity" evidence="1">
    <location>
        <begin position="274"/>
        <end position="292"/>
    </location>
</feature>
<sequence length="446" mass="48880">MGKRTQTTNCTHVDMDRVYGHDQQCSVCGCSSSIGFLYQCKQDNETEHLSDLISRNTSNIMPVKSRLRKELERAGLSESIITAAESGHYTNHQLQKLKQLKRDLQHTIIDVQQADQANDAISRLMDMAMAPCGTDGAMSSLLPADTEPSGCNFKACHGCRPYYLDRVYISFEAVMAGEFPPLTRADIEKLPIRPAATMRNIGLRSPPLPSSRTSNATPSTRATFNSPTTSTSLRHSPSSNTTDSSAATFQTTQTDLDEIATQRRPRLNFYKIGRLPSATTTPPSTRSSPLLPQGFKTTIQGIFRYTRDPSSTSTSTSTWDTANSTSTSTSSCNTTRVRRRPHRENQHNHHPQIPPTSSSSADSAISTNSAFKLYPSEKESHAHVATTTTGRTLTARMHIPDVATITLPDPASRPHKSGPLVRTTEVAGEVQAPRERSALQSVMTQV</sequence>
<dbReference type="OrthoDB" id="4776522at2759"/>